<evidence type="ECO:0000256" key="1">
    <source>
        <dbReference type="ARBA" id="ARBA00022649"/>
    </source>
</evidence>
<dbReference type="InterPro" id="IPR029060">
    <property type="entry name" value="PIN-like_dom_sf"/>
</dbReference>
<feature type="domain" description="PIN" evidence="6">
    <location>
        <begin position="2"/>
        <end position="119"/>
    </location>
</feature>
<dbReference type="STRING" id="946483.Cenrod_1334"/>
<reference evidence="7 8" key="1">
    <citation type="journal article" date="2013" name="Genome Biol.">
        <title>Genomic analysis reveals key aspects of prokaryotic symbiosis in the phototrophic consortium "Chlorochromatium aggregatum".</title>
        <authorList>
            <person name="Liu Z."/>
            <person name="Muller J."/>
            <person name="Li T."/>
            <person name="Alvey R.M."/>
            <person name="Vogl K."/>
            <person name="Frigaard N.U."/>
            <person name="Rockwell N.C."/>
            <person name="Boyd E.S."/>
            <person name="Tomsho L.P."/>
            <person name="Schuster S.C."/>
            <person name="Henke P."/>
            <person name="Rohde M."/>
            <person name="Overmann J."/>
            <person name="Bryant D.A."/>
        </authorList>
    </citation>
    <scope>NUCLEOTIDE SEQUENCE [LARGE SCALE GENOMIC DNA]</scope>
    <source>
        <strain evidence="7">CR</strain>
    </source>
</reference>
<evidence type="ECO:0000256" key="2">
    <source>
        <dbReference type="ARBA" id="ARBA00022722"/>
    </source>
</evidence>
<evidence type="ECO:0000256" key="5">
    <source>
        <dbReference type="ARBA" id="ARBA00022842"/>
    </source>
</evidence>
<name>U5NB17_9BURK</name>
<dbReference type="GO" id="GO:0046872">
    <property type="term" value="F:metal ion binding"/>
    <property type="evidence" value="ECO:0007669"/>
    <property type="project" value="UniProtKB-KW"/>
</dbReference>
<dbReference type="InterPro" id="IPR051749">
    <property type="entry name" value="PINc/VapC_TA_RNase"/>
</dbReference>
<protein>
    <submittedName>
        <fullName evidence="7">PIN domain nucleic acid-binding-like protein</fullName>
    </submittedName>
</protein>
<accession>U5NB17</accession>
<keyword evidence="5" id="KW-0460">Magnesium</keyword>
<dbReference type="RefSeq" id="WP_022772664.1">
    <property type="nucleotide sequence ID" value="NC_022576.1"/>
</dbReference>
<keyword evidence="3" id="KW-0479">Metal-binding</keyword>
<dbReference type="HOGENOM" id="CLU_118482_1_0_4"/>
<dbReference type="KEGG" id="cbx:Cenrod_1334"/>
<gene>
    <name evidence="7" type="ORF">Cenrod_1334</name>
</gene>
<dbReference type="Gene3D" id="3.40.50.1010">
    <property type="entry name" value="5'-nuclease"/>
    <property type="match status" value="1"/>
</dbReference>
<keyword evidence="2" id="KW-0540">Nuclease</keyword>
<dbReference type="Proteomes" id="UP000017184">
    <property type="component" value="Chromosome"/>
</dbReference>
<proteinExistence type="predicted"/>
<dbReference type="InterPro" id="IPR002716">
    <property type="entry name" value="PIN_dom"/>
</dbReference>
<dbReference type="OrthoDB" id="9811788at2"/>
<dbReference type="PANTHER" id="PTHR42740:SF1">
    <property type="entry name" value="RIBONUCLEASE VAPC3"/>
    <property type="match status" value="1"/>
</dbReference>
<dbReference type="Pfam" id="PF01850">
    <property type="entry name" value="PIN"/>
    <property type="match status" value="1"/>
</dbReference>
<dbReference type="GO" id="GO:0004540">
    <property type="term" value="F:RNA nuclease activity"/>
    <property type="evidence" value="ECO:0007669"/>
    <property type="project" value="TreeGrafter"/>
</dbReference>
<dbReference type="eggNOG" id="COG1487">
    <property type="taxonomic scope" value="Bacteria"/>
</dbReference>
<dbReference type="CDD" id="cd18760">
    <property type="entry name" value="PIN_MtVapC3-like"/>
    <property type="match status" value="1"/>
</dbReference>
<dbReference type="PANTHER" id="PTHR42740">
    <property type="entry name" value="RIBONUCLEASE VAPC3"/>
    <property type="match status" value="1"/>
</dbReference>
<keyword evidence="8" id="KW-1185">Reference proteome</keyword>
<dbReference type="GO" id="GO:0016787">
    <property type="term" value="F:hydrolase activity"/>
    <property type="evidence" value="ECO:0007669"/>
    <property type="project" value="UniProtKB-KW"/>
</dbReference>
<keyword evidence="4" id="KW-0378">Hydrolase</keyword>
<evidence type="ECO:0000256" key="4">
    <source>
        <dbReference type="ARBA" id="ARBA00022801"/>
    </source>
</evidence>
<sequence length="138" mass="15622">MILVDSSVWIDYFRGMTTPQTCFLRDEADRSTLVVGDLILCEVLQGFRHNEERERARMLLLGFHYRDMVGQAVALEAAKNYSALRVRGITIRKTIDVLIGTFCLRNGFALLHADRDFDPLAEHLGLHVWRSPSGDGAT</sequence>
<evidence type="ECO:0000256" key="3">
    <source>
        <dbReference type="ARBA" id="ARBA00022723"/>
    </source>
</evidence>
<organism evidence="7 8">
    <name type="scientific">Candidatus Symbiobacter mobilis CR</name>
    <dbReference type="NCBI Taxonomy" id="946483"/>
    <lineage>
        <taxon>Bacteria</taxon>
        <taxon>Pseudomonadati</taxon>
        <taxon>Pseudomonadota</taxon>
        <taxon>Betaproteobacteria</taxon>
        <taxon>Burkholderiales</taxon>
        <taxon>Comamonadaceae</taxon>
    </lineage>
</organism>
<dbReference type="AlphaFoldDB" id="U5NB17"/>
<evidence type="ECO:0000313" key="8">
    <source>
        <dbReference type="Proteomes" id="UP000017184"/>
    </source>
</evidence>
<evidence type="ECO:0000259" key="6">
    <source>
        <dbReference type="Pfam" id="PF01850"/>
    </source>
</evidence>
<dbReference type="EMBL" id="CP004885">
    <property type="protein sequence ID" value="AGX87423.1"/>
    <property type="molecule type" value="Genomic_DNA"/>
</dbReference>
<keyword evidence="1" id="KW-1277">Toxin-antitoxin system</keyword>
<dbReference type="SUPFAM" id="SSF88723">
    <property type="entry name" value="PIN domain-like"/>
    <property type="match status" value="1"/>
</dbReference>
<evidence type="ECO:0000313" key="7">
    <source>
        <dbReference type="EMBL" id="AGX87423.1"/>
    </source>
</evidence>